<keyword evidence="8" id="KW-1185">Reference proteome</keyword>
<dbReference type="STRING" id="1227498.C492_07400"/>
<feature type="domain" description="FAD-binding PCMH-type" evidence="6">
    <location>
        <begin position="1"/>
        <end position="172"/>
    </location>
</feature>
<evidence type="ECO:0000313" key="7">
    <source>
        <dbReference type="EMBL" id="ELY63022.1"/>
    </source>
</evidence>
<dbReference type="InterPro" id="IPR006094">
    <property type="entry name" value="Oxid_FAD_bind_N"/>
</dbReference>
<dbReference type="GO" id="GO:0071949">
    <property type="term" value="F:FAD binding"/>
    <property type="evidence" value="ECO:0007669"/>
    <property type="project" value="InterPro"/>
</dbReference>
<dbReference type="PANTHER" id="PTHR42973:SF39">
    <property type="entry name" value="FAD-BINDING PCMH-TYPE DOMAIN-CONTAINING PROTEIN"/>
    <property type="match status" value="1"/>
</dbReference>
<dbReference type="Pfam" id="PF08031">
    <property type="entry name" value="BBE"/>
    <property type="match status" value="1"/>
</dbReference>
<organism evidence="7 8">
    <name type="scientific">Natronococcus jeotgali DSM 18795</name>
    <dbReference type="NCBI Taxonomy" id="1227498"/>
    <lineage>
        <taxon>Archaea</taxon>
        <taxon>Methanobacteriati</taxon>
        <taxon>Methanobacteriota</taxon>
        <taxon>Stenosarchaea group</taxon>
        <taxon>Halobacteria</taxon>
        <taxon>Halobacteriales</taxon>
        <taxon>Natrialbaceae</taxon>
        <taxon>Natronococcus</taxon>
    </lineage>
</organism>
<dbReference type="PROSITE" id="PS51387">
    <property type="entry name" value="FAD_PCMH"/>
    <property type="match status" value="1"/>
</dbReference>
<evidence type="ECO:0000256" key="3">
    <source>
        <dbReference type="ARBA" id="ARBA00022630"/>
    </source>
</evidence>
<dbReference type="InterPro" id="IPR016169">
    <property type="entry name" value="FAD-bd_PCMH_sub2"/>
</dbReference>
<dbReference type="SUPFAM" id="SSF56176">
    <property type="entry name" value="FAD-binding/transporter-associated domain-like"/>
    <property type="match status" value="1"/>
</dbReference>
<dbReference type="InterPro" id="IPR012951">
    <property type="entry name" value="BBE"/>
</dbReference>
<evidence type="ECO:0000256" key="2">
    <source>
        <dbReference type="ARBA" id="ARBA00005466"/>
    </source>
</evidence>
<accession>L9XNB4</accession>
<evidence type="ECO:0000256" key="4">
    <source>
        <dbReference type="ARBA" id="ARBA00022827"/>
    </source>
</evidence>
<evidence type="ECO:0000313" key="8">
    <source>
        <dbReference type="Proteomes" id="UP000011531"/>
    </source>
</evidence>
<keyword evidence="5" id="KW-0560">Oxidoreductase</keyword>
<sequence length="419" mass="46220">MIDRRPALIAQCAGTADVMAAVTFARDHDLLIAVRGGGHNVAGNAVCDDGLVIDLSRMNAVYVDPDTRTARVDGGATLGDLDHEAQAFGLATTGGIVSTTGVAGLTLGGSLGWFARKYGLAHDNLRSVDLVTADGELVRASDETNPDLFWGIRGSGGNFGIVTSFEFELHQVGPEVWAGSVHHRLEDAEAALRFLRDFMREVPDEVQANASFWRVSEDPRFLSDVNGETILTINAFYGGTIEDGEDALGPIAEFGDPILVEFTEWRYAAWQQRSGRRHYWKSHYFEELSDQAIAAMVEHITPFLTPDTVAFFDWMGGAIGRVDPDLTAFPDRDKEYALTVAPRWDNPTDDASCIEWARAFHDSMRQHAAEGEYANYLNADDEAMIEAAYHGQLDRLVALKNEWDSDNRFRMNQNIEPSV</sequence>
<dbReference type="InterPro" id="IPR036318">
    <property type="entry name" value="FAD-bd_PCMH-like_sf"/>
</dbReference>
<dbReference type="EMBL" id="AOIA01000048">
    <property type="protein sequence ID" value="ELY63022.1"/>
    <property type="molecule type" value="Genomic_DNA"/>
</dbReference>
<comment type="caution">
    <text evidence="7">The sequence shown here is derived from an EMBL/GenBank/DDBJ whole genome shotgun (WGS) entry which is preliminary data.</text>
</comment>
<dbReference type="GO" id="GO:0016491">
    <property type="term" value="F:oxidoreductase activity"/>
    <property type="evidence" value="ECO:0007669"/>
    <property type="project" value="UniProtKB-KW"/>
</dbReference>
<reference evidence="7 8" key="1">
    <citation type="journal article" date="2014" name="PLoS Genet.">
        <title>Phylogenetically driven sequencing of extremely halophilic archaea reveals strategies for static and dynamic osmo-response.</title>
        <authorList>
            <person name="Becker E.A."/>
            <person name="Seitzer P.M."/>
            <person name="Tritt A."/>
            <person name="Larsen D."/>
            <person name="Krusor M."/>
            <person name="Yao A.I."/>
            <person name="Wu D."/>
            <person name="Madern D."/>
            <person name="Eisen J.A."/>
            <person name="Darling A.E."/>
            <person name="Facciotti M.T."/>
        </authorList>
    </citation>
    <scope>NUCLEOTIDE SEQUENCE [LARGE SCALE GENOMIC DNA]</scope>
    <source>
        <strain evidence="7 8">DSM 18795</strain>
    </source>
</reference>
<protein>
    <submittedName>
        <fullName evidence="7">FAD linked oxidase-like protein</fullName>
    </submittedName>
</protein>
<dbReference type="Gene3D" id="3.30.465.10">
    <property type="match status" value="1"/>
</dbReference>
<dbReference type="PANTHER" id="PTHR42973">
    <property type="entry name" value="BINDING OXIDOREDUCTASE, PUTATIVE (AFU_ORTHOLOGUE AFUA_1G17690)-RELATED"/>
    <property type="match status" value="1"/>
</dbReference>
<dbReference type="Proteomes" id="UP000011531">
    <property type="component" value="Unassembled WGS sequence"/>
</dbReference>
<gene>
    <name evidence="7" type="ORF">C492_07400</name>
</gene>
<dbReference type="Gene3D" id="3.40.462.20">
    <property type="match status" value="1"/>
</dbReference>
<evidence type="ECO:0000259" key="6">
    <source>
        <dbReference type="PROSITE" id="PS51387"/>
    </source>
</evidence>
<name>L9XNB4_9EURY</name>
<evidence type="ECO:0000256" key="1">
    <source>
        <dbReference type="ARBA" id="ARBA00001974"/>
    </source>
</evidence>
<dbReference type="InterPro" id="IPR016166">
    <property type="entry name" value="FAD-bd_PCMH"/>
</dbReference>
<dbReference type="Gene3D" id="3.30.43.10">
    <property type="entry name" value="Uridine Diphospho-n-acetylenolpyruvylglucosamine Reductase, domain 2"/>
    <property type="match status" value="1"/>
</dbReference>
<comment type="cofactor">
    <cofactor evidence="1">
        <name>FAD</name>
        <dbReference type="ChEBI" id="CHEBI:57692"/>
    </cofactor>
</comment>
<dbReference type="InterPro" id="IPR016167">
    <property type="entry name" value="FAD-bd_PCMH_sub1"/>
</dbReference>
<dbReference type="RefSeq" id="WP_008421871.1">
    <property type="nucleotide sequence ID" value="NZ_AOIA01000048.1"/>
</dbReference>
<comment type="similarity">
    <text evidence="2">Belongs to the oxygen-dependent FAD-linked oxidoreductase family.</text>
</comment>
<dbReference type="PATRIC" id="fig|1227498.3.peg.1505"/>
<keyword evidence="3" id="KW-0285">Flavoprotein</keyword>
<dbReference type="InterPro" id="IPR006093">
    <property type="entry name" value="Oxy_OxRdtase_FAD_BS"/>
</dbReference>
<dbReference type="InterPro" id="IPR050416">
    <property type="entry name" value="FAD-linked_Oxidoreductase"/>
</dbReference>
<proteinExistence type="inferred from homology"/>
<dbReference type="PROSITE" id="PS00862">
    <property type="entry name" value="OX2_COVAL_FAD"/>
    <property type="match status" value="1"/>
</dbReference>
<evidence type="ECO:0000256" key="5">
    <source>
        <dbReference type="ARBA" id="ARBA00023002"/>
    </source>
</evidence>
<dbReference type="Pfam" id="PF01565">
    <property type="entry name" value="FAD_binding_4"/>
    <property type="match status" value="1"/>
</dbReference>
<dbReference type="AlphaFoldDB" id="L9XNB4"/>
<keyword evidence="4" id="KW-0274">FAD</keyword>